<keyword evidence="3" id="KW-1185">Reference proteome</keyword>
<dbReference type="EMBL" id="BONF01000029">
    <property type="protein sequence ID" value="GIF83482.1"/>
    <property type="molecule type" value="Genomic_DNA"/>
</dbReference>
<keyword evidence="1" id="KW-1133">Transmembrane helix</keyword>
<keyword evidence="1" id="KW-0812">Transmembrane</keyword>
<name>A0A8J3JMS9_9ACTN</name>
<sequence>MRPKVFMDSDRDVAGYHRASSWWQRTSAYVAELQAQLNTIKSRGLTPVQQQIADKADTHLRAARDAANKRRLLWPDLAGSDIDRAFANIHRAELKILRLTPTEELAELGPFLVETGRQHLKPTDRRLKALEERLGGNGYKVTEDMRELAVSVLLASQVAEEQERAQARSFRNILLASILVTSAIAVLFILWAFKDPMPIASKLCFTPKDDQTYVCPIGVVPSGRDVLLVEAFGAGAAALAAAVSLRGIQGTSTPYWVPLMLVLLRLPVGALAALMGLVLIHGGFVPGLSNLDSPAQIVAWAIIFGVAQESVTRLVDIQGRKVLDNVRGPERDGEVSLIRDEHPPA</sequence>
<protein>
    <submittedName>
        <fullName evidence="2">Uncharacterized protein</fullName>
    </submittedName>
</protein>
<keyword evidence="1" id="KW-0472">Membrane</keyword>
<comment type="caution">
    <text evidence="2">The sequence shown here is derived from an EMBL/GenBank/DDBJ whole genome shotgun (WGS) entry which is preliminary data.</text>
</comment>
<dbReference type="RefSeq" id="WP_203750398.1">
    <property type="nucleotide sequence ID" value="NZ_BONF01000029.1"/>
</dbReference>
<proteinExistence type="predicted"/>
<feature type="transmembrane region" description="Helical" evidence="1">
    <location>
        <begin position="257"/>
        <end position="285"/>
    </location>
</feature>
<organism evidence="2 3">
    <name type="scientific">Catellatospora bangladeshensis</name>
    <dbReference type="NCBI Taxonomy" id="310355"/>
    <lineage>
        <taxon>Bacteria</taxon>
        <taxon>Bacillati</taxon>
        <taxon>Actinomycetota</taxon>
        <taxon>Actinomycetes</taxon>
        <taxon>Micromonosporales</taxon>
        <taxon>Micromonosporaceae</taxon>
        <taxon>Catellatospora</taxon>
    </lineage>
</organism>
<evidence type="ECO:0000313" key="3">
    <source>
        <dbReference type="Proteomes" id="UP000601223"/>
    </source>
</evidence>
<dbReference type="Proteomes" id="UP000601223">
    <property type="component" value="Unassembled WGS sequence"/>
</dbReference>
<evidence type="ECO:0000313" key="2">
    <source>
        <dbReference type="EMBL" id="GIF83482.1"/>
    </source>
</evidence>
<feature type="transmembrane region" description="Helical" evidence="1">
    <location>
        <begin position="226"/>
        <end position="245"/>
    </location>
</feature>
<reference evidence="2 3" key="1">
    <citation type="submission" date="2021-01" db="EMBL/GenBank/DDBJ databases">
        <title>Whole genome shotgun sequence of Catellatospora bangladeshensis NBRC 107357.</title>
        <authorList>
            <person name="Komaki H."/>
            <person name="Tamura T."/>
        </authorList>
    </citation>
    <scope>NUCLEOTIDE SEQUENCE [LARGE SCALE GENOMIC DNA]</scope>
    <source>
        <strain evidence="2 3">NBRC 107357</strain>
    </source>
</reference>
<feature type="transmembrane region" description="Helical" evidence="1">
    <location>
        <begin position="173"/>
        <end position="193"/>
    </location>
</feature>
<dbReference type="AlphaFoldDB" id="A0A8J3JMS9"/>
<accession>A0A8J3JMS9</accession>
<evidence type="ECO:0000256" key="1">
    <source>
        <dbReference type="SAM" id="Phobius"/>
    </source>
</evidence>
<gene>
    <name evidence="2" type="ORF">Cba03nite_48310</name>
</gene>